<name>A0A841GT87_9BACT</name>
<dbReference type="InterPro" id="IPR036908">
    <property type="entry name" value="RlpA-like_sf"/>
</dbReference>
<reference evidence="4 5" key="1">
    <citation type="submission" date="2020-08" db="EMBL/GenBank/DDBJ databases">
        <title>Genomic Encyclopedia of Type Strains, Phase IV (KMG-IV): sequencing the most valuable type-strain genomes for metagenomic binning, comparative biology and taxonomic classification.</title>
        <authorList>
            <person name="Goeker M."/>
        </authorList>
    </citation>
    <scope>NUCLEOTIDE SEQUENCE [LARGE SCALE GENOMIC DNA]</scope>
    <source>
        <strain evidence="4 5">DSM 13481</strain>
    </source>
</reference>
<dbReference type="PROSITE" id="PS51782">
    <property type="entry name" value="LYSM"/>
    <property type="match status" value="1"/>
</dbReference>
<dbReference type="PROSITE" id="PS51257">
    <property type="entry name" value="PROKAR_LIPOPROTEIN"/>
    <property type="match status" value="1"/>
</dbReference>
<feature type="coiled-coil region" evidence="1">
    <location>
        <begin position="40"/>
        <end position="115"/>
    </location>
</feature>
<dbReference type="GO" id="GO:0004553">
    <property type="term" value="F:hydrolase activity, hydrolyzing O-glycosyl compounds"/>
    <property type="evidence" value="ECO:0007669"/>
    <property type="project" value="InterPro"/>
</dbReference>
<feature type="transmembrane region" description="Helical" evidence="2">
    <location>
        <begin position="6"/>
        <end position="23"/>
    </location>
</feature>
<keyword evidence="2" id="KW-0812">Transmembrane</keyword>
<keyword evidence="1" id="KW-0175">Coiled coil</keyword>
<dbReference type="CDD" id="cd00118">
    <property type="entry name" value="LysM"/>
    <property type="match status" value="1"/>
</dbReference>
<feature type="domain" description="LysM" evidence="3">
    <location>
        <begin position="263"/>
        <end position="310"/>
    </location>
</feature>
<dbReference type="Pfam" id="PF06725">
    <property type="entry name" value="3D"/>
    <property type="match status" value="1"/>
</dbReference>
<dbReference type="InterPro" id="IPR036779">
    <property type="entry name" value="LysM_dom_sf"/>
</dbReference>
<protein>
    <submittedName>
        <fullName evidence="4">3D (Asp-Asp-Asp) domain-containing protein/LysM repeat protein/predicted nucleic acid-binding Zn-ribbon protein</fullName>
    </submittedName>
</protein>
<dbReference type="SUPFAM" id="SSF50685">
    <property type="entry name" value="Barwin-like endoglucanases"/>
    <property type="match status" value="1"/>
</dbReference>
<dbReference type="Pfam" id="PF01476">
    <property type="entry name" value="LysM"/>
    <property type="match status" value="1"/>
</dbReference>
<dbReference type="GO" id="GO:0009254">
    <property type="term" value="P:peptidoglycan turnover"/>
    <property type="evidence" value="ECO:0007669"/>
    <property type="project" value="InterPro"/>
</dbReference>
<dbReference type="CDD" id="cd14486">
    <property type="entry name" value="3D_domain"/>
    <property type="match status" value="1"/>
</dbReference>
<gene>
    <name evidence="4" type="ORF">HNP65_001451</name>
</gene>
<accession>A0A841GT87</accession>
<keyword evidence="2" id="KW-1133">Transmembrane helix</keyword>
<dbReference type="EMBL" id="JACHEX010000004">
    <property type="protein sequence ID" value="MBB6062988.1"/>
    <property type="molecule type" value="Genomic_DNA"/>
</dbReference>
<keyword evidence="5" id="KW-1185">Reference proteome</keyword>
<dbReference type="InterPro" id="IPR010611">
    <property type="entry name" value="3D_dom"/>
</dbReference>
<proteinExistence type="predicted"/>
<sequence length="531" mass="61246">MAKYAGVILILMFFLFSCNYVTYDHYKLLEERIYSIENIVNEHEIRISSLEKKFDNLSQRVDTQINDLNNKLNEINNVADIEYLKNFTRKIAIELSDLQNQMNKVTSEITSYNLKTVIYRLNYLEGMAERLELSKVNDLLNQALEKYETGYKQILDIENRLYEMNLTIDSLKETVDEIQSISGEGVTQDSIAVSQILQKFEKIQELEERLNDLSFKVDSISSKENLERELATIKQISSELNFLKQEFKMEDIEDILKLRQGYINYVIRPGDTLYIISKRYNLGKDGVERLITFNAIEDPNRIIPGQVIKIPIDNLNDYVRVPIDIKPEDILSYFGDIKSGTTNLGIDISAEGKEVYPILPGRVTVKGNDVLYVDHGNGVLAIYKGIETGFKENNWVFPEKPIGKVHGIFHFEIWVDGEPKDPFRFFFKYKGKFDVTFYTPWDDGKIVQHPTFRLTRIGKIAKEWQTVAVDSSIIPLGSYVYIPQLKKVFIAEDTGSAVNGRRIDIYVEEVSLARKNSIKKYDVYVLEVGGS</sequence>
<dbReference type="Gene3D" id="2.70.70.10">
    <property type="entry name" value="Glucose Permease (Domain IIA)"/>
    <property type="match status" value="1"/>
</dbReference>
<evidence type="ECO:0000313" key="4">
    <source>
        <dbReference type="EMBL" id="MBB6062988.1"/>
    </source>
</evidence>
<comment type="caution">
    <text evidence="4">The sequence shown here is derived from an EMBL/GenBank/DDBJ whole genome shotgun (WGS) entry which is preliminary data.</text>
</comment>
<dbReference type="Gene3D" id="2.40.40.10">
    <property type="entry name" value="RlpA-like domain"/>
    <property type="match status" value="1"/>
</dbReference>
<keyword evidence="2" id="KW-0472">Membrane</keyword>
<evidence type="ECO:0000256" key="2">
    <source>
        <dbReference type="SAM" id="Phobius"/>
    </source>
</evidence>
<dbReference type="InterPro" id="IPR018392">
    <property type="entry name" value="LysM"/>
</dbReference>
<dbReference type="RefSeq" id="WP_184619601.1">
    <property type="nucleotide sequence ID" value="NZ_JACHEX010000004.1"/>
</dbReference>
<dbReference type="Gene3D" id="3.10.350.10">
    <property type="entry name" value="LysM domain"/>
    <property type="match status" value="1"/>
</dbReference>
<dbReference type="CDD" id="cd12797">
    <property type="entry name" value="M23_peptidase"/>
    <property type="match status" value="1"/>
</dbReference>
<dbReference type="GO" id="GO:0019867">
    <property type="term" value="C:outer membrane"/>
    <property type="evidence" value="ECO:0007669"/>
    <property type="project" value="InterPro"/>
</dbReference>
<feature type="coiled-coil region" evidence="1">
    <location>
        <begin position="196"/>
        <end position="246"/>
    </location>
</feature>
<organism evidence="4 5">
    <name type="scientific">Thermosipho japonicus</name>
    <dbReference type="NCBI Taxonomy" id="90323"/>
    <lineage>
        <taxon>Bacteria</taxon>
        <taxon>Thermotogati</taxon>
        <taxon>Thermotogota</taxon>
        <taxon>Thermotogae</taxon>
        <taxon>Thermotogales</taxon>
        <taxon>Fervidobacteriaceae</taxon>
        <taxon>Thermosipho</taxon>
    </lineage>
</organism>
<dbReference type="Proteomes" id="UP000555828">
    <property type="component" value="Unassembled WGS sequence"/>
</dbReference>
<dbReference type="AlphaFoldDB" id="A0A841GT87"/>
<dbReference type="SMART" id="SM00257">
    <property type="entry name" value="LysM"/>
    <property type="match status" value="1"/>
</dbReference>
<evidence type="ECO:0000256" key="1">
    <source>
        <dbReference type="SAM" id="Coils"/>
    </source>
</evidence>
<evidence type="ECO:0000259" key="3">
    <source>
        <dbReference type="PROSITE" id="PS51782"/>
    </source>
</evidence>
<dbReference type="SUPFAM" id="SSF51261">
    <property type="entry name" value="Duplicated hybrid motif"/>
    <property type="match status" value="1"/>
</dbReference>
<dbReference type="InterPro" id="IPR011055">
    <property type="entry name" value="Dup_hybrid_motif"/>
</dbReference>
<evidence type="ECO:0000313" key="5">
    <source>
        <dbReference type="Proteomes" id="UP000555828"/>
    </source>
</evidence>